<accession>A0A2K3MA69</accession>
<dbReference type="PANTHER" id="PTHR11802">
    <property type="entry name" value="SERINE PROTEASE FAMILY S10 SERINE CARBOXYPEPTIDASE"/>
    <property type="match status" value="1"/>
</dbReference>
<dbReference type="FunFam" id="3.40.50.1820:FF:000912">
    <property type="entry name" value="Uncharacterized protein"/>
    <property type="match status" value="1"/>
</dbReference>
<feature type="non-terminal residue" evidence="2">
    <location>
        <position position="127"/>
    </location>
</feature>
<gene>
    <name evidence="2" type="ORF">L195_g043756</name>
</gene>
<dbReference type="GO" id="GO:0005773">
    <property type="term" value="C:vacuole"/>
    <property type="evidence" value="ECO:0007669"/>
    <property type="project" value="TreeGrafter"/>
</dbReference>
<dbReference type="InterPro" id="IPR001563">
    <property type="entry name" value="Peptidase_S10"/>
</dbReference>
<sequence length="127" mass="13927">MVSPSLVILEHLTRCFSRASPDSPASGIRVVVQLGGGAALDRIDKLPGQPHIGFQHFSGYVTVDEKKHRYLFYYFVESETDPSSKPLVLWLNGGPGCSSLGVGAFSENGPFRPNGEVLIKNEHSWNR</sequence>
<dbReference type="InterPro" id="IPR029058">
    <property type="entry name" value="AB_hydrolase_fold"/>
</dbReference>
<dbReference type="Pfam" id="PF00450">
    <property type="entry name" value="Peptidase_S10"/>
    <property type="match status" value="1"/>
</dbReference>
<organism evidence="2 3">
    <name type="scientific">Trifolium pratense</name>
    <name type="common">Red clover</name>
    <dbReference type="NCBI Taxonomy" id="57577"/>
    <lineage>
        <taxon>Eukaryota</taxon>
        <taxon>Viridiplantae</taxon>
        <taxon>Streptophyta</taxon>
        <taxon>Embryophyta</taxon>
        <taxon>Tracheophyta</taxon>
        <taxon>Spermatophyta</taxon>
        <taxon>Magnoliopsida</taxon>
        <taxon>eudicotyledons</taxon>
        <taxon>Gunneridae</taxon>
        <taxon>Pentapetalae</taxon>
        <taxon>rosids</taxon>
        <taxon>fabids</taxon>
        <taxon>Fabales</taxon>
        <taxon>Fabaceae</taxon>
        <taxon>Papilionoideae</taxon>
        <taxon>50 kb inversion clade</taxon>
        <taxon>NPAAA clade</taxon>
        <taxon>Hologalegina</taxon>
        <taxon>IRL clade</taxon>
        <taxon>Trifolieae</taxon>
        <taxon>Trifolium</taxon>
    </lineage>
</organism>
<dbReference type="ExpressionAtlas" id="A0A2K3MA69">
    <property type="expression patterns" value="baseline"/>
</dbReference>
<dbReference type="SUPFAM" id="SSF53474">
    <property type="entry name" value="alpha/beta-Hydrolases"/>
    <property type="match status" value="1"/>
</dbReference>
<dbReference type="Gene3D" id="3.40.50.1820">
    <property type="entry name" value="alpha/beta hydrolase"/>
    <property type="match status" value="1"/>
</dbReference>
<dbReference type="PANTHER" id="PTHR11802:SF123">
    <property type="entry name" value="CARBOXYPEPTIDASE"/>
    <property type="match status" value="1"/>
</dbReference>
<keyword evidence="2" id="KW-0121">Carboxypeptidase</keyword>
<proteinExistence type="inferred from homology"/>
<keyword evidence="2" id="KW-0378">Hydrolase</keyword>
<name>A0A2K3MA69_TRIPR</name>
<dbReference type="AlphaFoldDB" id="A0A2K3MA69"/>
<dbReference type="STRING" id="57577.A0A2K3MA69"/>
<reference evidence="2 3" key="1">
    <citation type="journal article" date="2014" name="Am. J. Bot.">
        <title>Genome assembly and annotation for red clover (Trifolium pratense; Fabaceae).</title>
        <authorList>
            <person name="Istvanek J."/>
            <person name="Jaros M."/>
            <person name="Krenek A."/>
            <person name="Repkova J."/>
        </authorList>
    </citation>
    <scope>NUCLEOTIDE SEQUENCE [LARGE SCALE GENOMIC DNA]</scope>
    <source>
        <strain evidence="3">cv. Tatra</strain>
        <tissue evidence="2">Young leaves</tissue>
    </source>
</reference>
<keyword evidence="2" id="KW-0645">Protease</keyword>
<comment type="similarity">
    <text evidence="1">Belongs to the peptidase S10 family.</text>
</comment>
<dbReference type="GO" id="GO:0006508">
    <property type="term" value="P:proteolysis"/>
    <property type="evidence" value="ECO:0007669"/>
    <property type="project" value="InterPro"/>
</dbReference>
<evidence type="ECO:0000313" key="3">
    <source>
        <dbReference type="Proteomes" id="UP000236291"/>
    </source>
</evidence>
<comment type="caution">
    <text evidence="2">The sequence shown here is derived from an EMBL/GenBank/DDBJ whole genome shotgun (WGS) entry which is preliminary data.</text>
</comment>
<dbReference type="Proteomes" id="UP000236291">
    <property type="component" value="Unassembled WGS sequence"/>
</dbReference>
<dbReference type="GO" id="GO:0004185">
    <property type="term" value="F:serine-type carboxypeptidase activity"/>
    <property type="evidence" value="ECO:0007669"/>
    <property type="project" value="InterPro"/>
</dbReference>
<protein>
    <submittedName>
        <fullName evidence="2">Serine carboxypeptidase 45-like protein</fullName>
    </submittedName>
</protein>
<dbReference type="EMBL" id="ASHM01054410">
    <property type="protein sequence ID" value="PNX87663.1"/>
    <property type="molecule type" value="Genomic_DNA"/>
</dbReference>
<evidence type="ECO:0000313" key="2">
    <source>
        <dbReference type="EMBL" id="PNX87663.1"/>
    </source>
</evidence>
<reference evidence="2 3" key="2">
    <citation type="journal article" date="2017" name="Front. Plant Sci.">
        <title>Gene Classification and Mining of Molecular Markers Useful in Red Clover (Trifolium pratense) Breeding.</title>
        <authorList>
            <person name="Istvanek J."/>
            <person name="Dluhosova J."/>
            <person name="Dluhos P."/>
            <person name="Patkova L."/>
            <person name="Nedelnik J."/>
            <person name="Repkova J."/>
        </authorList>
    </citation>
    <scope>NUCLEOTIDE SEQUENCE [LARGE SCALE GENOMIC DNA]</scope>
    <source>
        <strain evidence="3">cv. Tatra</strain>
        <tissue evidence="2">Young leaves</tissue>
    </source>
</reference>
<evidence type="ECO:0000256" key="1">
    <source>
        <dbReference type="ARBA" id="ARBA00009431"/>
    </source>
</evidence>